<reference evidence="4 5" key="1">
    <citation type="submission" date="2014-02" db="EMBL/GenBank/DDBJ databases">
        <title>Single nucleus genome sequencing reveals high similarity among nuclei of an endomycorrhizal fungus.</title>
        <authorList>
            <person name="Lin K."/>
            <person name="Geurts R."/>
            <person name="Zhang Z."/>
            <person name="Limpens E."/>
            <person name="Saunders D.G."/>
            <person name="Mu D."/>
            <person name="Pang E."/>
            <person name="Cao H."/>
            <person name="Cha H."/>
            <person name="Lin T."/>
            <person name="Zhou Q."/>
            <person name="Shang Y."/>
            <person name="Li Y."/>
            <person name="Ivanov S."/>
            <person name="Sharma T."/>
            <person name="Velzen R.V."/>
            <person name="Ruijter N.D."/>
            <person name="Aanen D.K."/>
            <person name="Win J."/>
            <person name="Kamoun S."/>
            <person name="Bisseling T."/>
            <person name="Huang S."/>
        </authorList>
    </citation>
    <scope>NUCLEOTIDE SEQUENCE [LARGE SCALE GENOMIC DNA]</scope>
    <source>
        <strain evidence="5">DAOM197198w</strain>
    </source>
</reference>
<dbReference type="EMBL" id="JEMT01018160">
    <property type="protein sequence ID" value="EXX66936.1"/>
    <property type="molecule type" value="Genomic_DNA"/>
</dbReference>
<dbReference type="GO" id="GO:0004672">
    <property type="term" value="F:protein kinase activity"/>
    <property type="evidence" value="ECO:0007669"/>
    <property type="project" value="InterPro"/>
</dbReference>
<dbReference type="GO" id="GO:0005524">
    <property type="term" value="F:ATP binding"/>
    <property type="evidence" value="ECO:0007669"/>
    <property type="project" value="UniProtKB-KW"/>
</dbReference>
<gene>
    <name evidence="4" type="ORF">RirG_119060</name>
</gene>
<dbReference type="Pfam" id="PF07714">
    <property type="entry name" value="PK_Tyr_Ser-Thr"/>
    <property type="match status" value="1"/>
</dbReference>
<organism evidence="4 5">
    <name type="scientific">Rhizophagus irregularis (strain DAOM 197198w)</name>
    <name type="common">Glomus intraradices</name>
    <dbReference type="NCBI Taxonomy" id="1432141"/>
    <lineage>
        <taxon>Eukaryota</taxon>
        <taxon>Fungi</taxon>
        <taxon>Fungi incertae sedis</taxon>
        <taxon>Mucoromycota</taxon>
        <taxon>Glomeromycotina</taxon>
        <taxon>Glomeromycetes</taxon>
        <taxon>Glomerales</taxon>
        <taxon>Glomeraceae</taxon>
        <taxon>Rhizophagus</taxon>
    </lineage>
</organism>
<evidence type="ECO:0000313" key="5">
    <source>
        <dbReference type="Proteomes" id="UP000022910"/>
    </source>
</evidence>
<dbReference type="HOGENOM" id="CLU_000288_7_8_1"/>
<sequence length="1829" mass="215174">MFSQNIFLENWTSGNEKIDDFIQEGQLKTNDNKDNIVLEWIPYNQFNEIKEIDKNDHITVYSAIWKEGLLYRDLCNSYTRKTNEKVILKCLHYSQEFVDPLINEAKKCLTKHKAFQALYGISQNPDMEDYILVQNNYIWFSGNEKIDDFIQKRQLIINAYKDTVLEWIPYNQFDEIKEIDKNDLITVYSAIWKDGPLYRNYGGLWRRSSNKSVALKCLHNSQESIDSLINEAKKCPTKHKAFQALYGISQNPDTKDYILVQNSYIWFSGNEKIDDFIQKRQLEIDYSDIVLEWIPYDQFYEIKETGKNDLIIVYSAIWKDGPLCLEYGWSNYIRDSNKKVALECLYNSQESIDFLINEAKKYPTKHNAFQVLCGISQNPNTRDFILVQNNHIWFSGNEKIDDFIQERQLKIEDYNDIVLEWIPYNQFYKIKETGKNGLITVYSAVWKDGPLYMKDKWSDYKRDLNKKVALICLYNSQESIDFLINETKKYPTKHNTFQVLYGISQSPSTGDYILVQNSYIWFSGNEKIDDFIQERRLKIAHFNNIVLEWIPYDQFYEIKEIGKNGFVTVYSAIWKDGPLCLEYGWSNYMRDSNKKVALKCLYNSQESIDYLINEAKKYLTKNNAFQTLYGISQNSNTGNYILVLIWTSGNEKIDDFIQERQLEIEDYNDIVFEWIPYDQFYEIKETGKSGLITVYSAVWKDGPLYKEYSWSNYTRNSNEKVALICLHNSQESINSLINEAKKYPTKHKHIAFQVLYGISQNPYTGDYILVQNIWTSENKKIDDFIQKSQLKRMYCDNIVLEWIPYNQFNEIKEIGKNSLITVHSAIWKDGPLYKEHSWSNCTRDLNKKVSLKCLHNSQGSIDSLINEAKKYPTNYKAFQVLYGISQNPDTGDYILVQKNNVWISGYEKIDDFIQERQLNMEDYNDIVLEWIPYNQFNEIKETGKNSYITVYSAIWKDGPLYREHSWSNCTRDLNKKVSLKCLHNSQGSIDSLINEAKKYPTNYKAFQVLYGISQNPDTGDYILVQKNNVWISGYEKIDDFIQERQLNMEDYNDIVLEWIPYNQFNEFEEKGKNDLITVYSAIWKDGPLYHNFFQGLGRRCSNKEVVLKCLHNSQESIDSLINEAKKYSTNYKAIQALYGISQNPNTEDYILVQNNHIWINGNKKIDDFIQEVQLKPNYNKDDIVLEWIPYDQFYEIKETGKNGLITVYSAIWKDGPLCYKDDWIRGYYTRTSNKKVALKCLCNSQESIDFLINEAKKYPTKHKKFQALYGISQNPYTGDYILVQKNNTWISGYEKIDDFIHERQLIINDYDYDEVVLEWIPYNQFNEIKEKGKNSLITVYSAIWKDGSLYHNGETCGYTRNTNKEVALKCLHNSQESIDSLINEAKKYPTKYKAFQVLYGISQNPDTGDYILVLNCTSGNKKIDNCIQEMRLKINDYNEIVFEWIPYSQFSNIKKIGEGGFSTVYSAKWKDGPLEYNVDRKLYNRNPNRVIALKCLHNSQNITDKFLNEVKEYSINKSSNILNIYGISQNLDTEEYVMVLQYAKDGNFNHWINENCVYFRWEDKLSALLNIINGLKEIHQKNLVHRDFHTGNILLLHIINDFSNCISISDMGLCGEVDNIDETKIYGVMPYVSPEVLRGKLYTQAADIYSFGMIMYFVATGKQPFYNRAHDHCLALDICNGVRPEISETEAPKCYIELMKKCWDSIPNNRPNIFEIDKLITSFHISYKRDTFIVENEEIEMQFKREGFFIEENEVIEVQFKREDFFMEEIGMQFKKAEEYREANSISTKNYQITTHPQAIYISRLLNSFTKDLPKYDDDDHSQCLDHVI</sequence>
<dbReference type="InterPro" id="IPR011009">
    <property type="entry name" value="Kinase-like_dom_sf"/>
</dbReference>
<dbReference type="PANTHER" id="PTHR24418">
    <property type="entry name" value="TYROSINE-PROTEIN KINASE"/>
    <property type="match status" value="1"/>
</dbReference>
<accession>A0A015L3C7</accession>
<evidence type="ECO:0000259" key="3">
    <source>
        <dbReference type="PROSITE" id="PS50011"/>
    </source>
</evidence>
<dbReference type="SUPFAM" id="SSF56112">
    <property type="entry name" value="Protein kinase-like (PK-like)"/>
    <property type="match status" value="1"/>
</dbReference>
<dbReference type="OrthoDB" id="10329738at2759"/>
<protein>
    <submittedName>
        <fullName evidence="4">Ste20p</fullName>
    </submittedName>
</protein>
<evidence type="ECO:0000313" key="4">
    <source>
        <dbReference type="EMBL" id="EXX66936.1"/>
    </source>
</evidence>
<dbReference type="PROSITE" id="PS50011">
    <property type="entry name" value="PROTEIN_KINASE_DOM"/>
    <property type="match status" value="1"/>
</dbReference>
<dbReference type="InterPro" id="IPR050198">
    <property type="entry name" value="Non-receptor_tyrosine_kinases"/>
</dbReference>
<proteinExistence type="predicted"/>
<name>A0A015L3C7_RHIIW</name>
<evidence type="ECO:0000256" key="2">
    <source>
        <dbReference type="ARBA" id="ARBA00022840"/>
    </source>
</evidence>
<feature type="domain" description="Protein kinase" evidence="3">
    <location>
        <begin position="1450"/>
        <end position="1727"/>
    </location>
</feature>
<dbReference type="InterPro" id="IPR000719">
    <property type="entry name" value="Prot_kinase_dom"/>
</dbReference>
<evidence type="ECO:0000256" key="1">
    <source>
        <dbReference type="ARBA" id="ARBA00022741"/>
    </source>
</evidence>
<keyword evidence="5" id="KW-1185">Reference proteome</keyword>
<comment type="caution">
    <text evidence="4">The sequence shown here is derived from an EMBL/GenBank/DDBJ whole genome shotgun (WGS) entry which is preliminary data.</text>
</comment>
<dbReference type="InterPro" id="IPR001245">
    <property type="entry name" value="Ser-Thr/Tyr_kinase_cat_dom"/>
</dbReference>
<dbReference type="Gene3D" id="1.10.510.10">
    <property type="entry name" value="Transferase(Phosphotransferase) domain 1"/>
    <property type="match status" value="1"/>
</dbReference>
<keyword evidence="1" id="KW-0547">Nucleotide-binding</keyword>
<keyword evidence="2" id="KW-0067">ATP-binding</keyword>
<dbReference type="Proteomes" id="UP000022910">
    <property type="component" value="Unassembled WGS sequence"/>
</dbReference>